<evidence type="ECO:0000313" key="2">
    <source>
        <dbReference type="EMBL" id="KAF1761313.1"/>
    </source>
</evidence>
<gene>
    <name evidence="2" type="ORF">GCK72_009569</name>
</gene>
<name>A0A6A5H474_CAERE</name>
<organism evidence="2 3">
    <name type="scientific">Caenorhabditis remanei</name>
    <name type="common">Caenorhabditis vulgaris</name>
    <dbReference type="NCBI Taxonomy" id="31234"/>
    <lineage>
        <taxon>Eukaryota</taxon>
        <taxon>Metazoa</taxon>
        <taxon>Ecdysozoa</taxon>
        <taxon>Nematoda</taxon>
        <taxon>Chromadorea</taxon>
        <taxon>Rhabditida</taxon>
        <taxon>Rhabditina</taxon>
        <taxon>Rhabditomorpha</taxon>
        <taxon>Rhabditoidea</taxon>
        <taxon>Rhabditidae</taxon>
        <taxon>Peloderinae</taxon>
        <taxon>Caenorhabditis</taxon>
    </lineage>
</organism>
<dbReference type="GeneID" id="9814545"/>
<dbReference type="Proteomes" id="UP000483820">
    <property type="component" value="Chromosome III"/>
</dbReference>
<feature type="transmembrane region" description="Helical" evidence="1">
    <location>
        <begin position="153"/>
        <end position="174"/>
    </location>
</feature>
<keyword evidence="1" id="KW-1133">Transmembrane helix</keyword>
<sequence length="230" mass="27207">MICIGKTFDLSIRLLNMPRESEDGKINLNHLDINVRSPSLQPEDTKRTSDDYQKLSVTSTARVIYQLVKISIYIALISYLPEYTAWKVISIVLNSVFLIGHIYEFRNVKASLTPFMILEMYPFIRMKTNFSYMMITVEALFFELILLELFESGIISVLLVLTWSIVDFAFQYWGHNTWEIEKNKVSCDLFRKSYYDKESMFWKWEDVINNVIVDNSWQIEAHDASRYHNY</sequence>
<keyword evidence="1" id="KW-0812">Transmembrane</keyword>
<proteinExistence type="predicted"/>
<evidence type="ECO:0000313" key="3">
    <source>
        <dbReference type="Proteomes" id="UP000483820"/>
    </source>
</evidence>
<comment type="caution">
    <text evidence="2">The sequence shown here is derived from an EMBL/GenBank/DDBJ whole genome shotgun (WGS) entry which is preliminary data.</text>
</comment>
<dbReference type="CTD" id="9814545"/>
<feature type="transmembrane region" description="Helical" evidence="1">
    <location>
        <begin position="130"/>
        <end position="147"/>
    </location>
</feature>
<accession>A0A6A5H474</accession>
<dbReference type="EMBL" id="WUAV01000003">
    <property type="protein sequence ID" value="KAF1761313.1"/>
    <property type="molecule type" value="Genomic_DNA"/>
</dbReference>
<evidence type="ECO:0000256" key="1">
    <source>
        <dbReference type="SAM" id="Phobius"/>
    </source>
</evidence>
<protein>
    <submittedName>
        <fullName evidence="2">Uncharacterized protein</fullName>
    </submittedName>
</protein>
<keyword evidence="1" id="KW-0472">Membrane</keyword>
<dbReference type="AlphaFoldDB" id="A0A6A5H474"/>
<dbReference type="RefSeq" id="XP_003113055.2">
    <property type="nucleotide sequence ID" value="XM_003113007.2"/>
</dbReference>
<reference evidence="2 3" key="1">
    <citation type="submission" date="2019-12" db="EMBL/GenBank/DDBJ databases">
        <title>Chromosome-level assembly of the Caenorhabditis remanei genome.</title>
        <authorList>
            <person name="Teterina A.A."/>
            <person name="Willis J.H."/>
            <person name="Phillips P.C."/>
        </authorList>
    </citation>
    <scope>NUCLEOTIDE SEQUENCE [LARGE SCALE GENOMIC DNA]</scope>
    <source>
        <strain evidence="2 3">PX506</strain>
        <tissue evidence="2">Whole organism</tissue>
    </source>
</reference>
<dbReference type="KEGG" id="crq:GCK72_009569"/>